<dbReference type="Proteomes" id="UP000218054">
    <property type="component" value="Unassembled WGS sequence"/>
</dbReference>
<evidence type="ECO:0000256" key="5">
    <source>
        <dbReference type="ARBA" id="ARBA00047925"/>
    </source>
</evidence>
<feature type="binding site" evidence="6">
    <location>
        <begin position="195"/>
        <end position="200"/>
    </location>
    <ligand>
        <name>NAD(+)</name>
        <dbReference type="ChEBI" id="CHEBI:57540"/>
    </ligand>
</feature>
<reference evidence="7 8" key="1">
    <citation type="submission" date="2017-08" db="EMBL/GenBank/DDBJ databases">
        <title>WGS of Clinical strains of the CDC Group NO-1 linked to zoonotic infections in humans.</title>
        <authorList>
            <person name="Bernier A.-M."/>
            <person name="Bernard K."/>
        </authorList>
    </citation>
    <scope>NUCLEOTIDE SEQUENCE [LARGE SCALE GENOMIC DNA]</scope>
    <source>
        <strain evidence="7 8">NML00-0135</strain>
    </source>
</reference>
<dbReference type="GO" id="GO:0019674">
    <property type="term" value="P:NAD+ metabolic process"/>
    <property type="evidence" value="ECO:0007669"/>
    <property type="project" value="InterPro"/>
</dbReference>
<dbReference type="Gene3D" id="2.60.200.30">
    <property type="entry name" value="Probable inorganic polyphosphate/atp-NAD kinase, domain 2"/>
    <property type="match status" value="1"/>
</dbReference>
<feature type="binding site" evidence="6">
    <location>
        <position position="219"/>
    </location>
    <ligand>
        <name>NAD(+)</name>
        <dbReference type="ChEBI" id="CHEBI:57540"/>
    </ligand>
</feature>
<feature type="active site" description="Proton acceptor" evidence="6">
    <location>
        <position position="80"/>
    </location>
</feature>
<dbReference type="GO" id="GO:0005737">
    <property type="term" value="C:cytoplasm"/>
    <property type="evidence" value="ECO:0007669"/>
    <property type="project" value="UniProtKB-SubCell"/>
</dbReference>
<feature type="binding site" evidence="6">
    <location>
        <position position="182"/>
    </location>
    <ligand>
        <name>NAD(+)</name>
        <dbReference type="ChEBI" id="CHEBI:57540"/>
    </ligand>
</feature>
<dbReference type="EMBL" id="NSJB01000001">
    <property type="protein sequence ID" value="PAT38405.1"/>
    <property type="molecule type" value="Genomic_DNA"/>
</dbReference>
<gene>
    <name evidence="6" type="primary">nadK</name>
    <name evidence="7" type="ORF">CK625_02650</name>
</gene>
<comment type="cofactor">
    <cofactor evidence="6">
        <name>a divalent metal cation</name>
        <dbReference type="ChEBI" id="CHEBI:60240"/>
    </cofactor>
</comment>
<evidence type="ECO:0000313" key="8">
    <source>
        <dbReference type="Proteomes" id="UP000218054"/>
    </source>
</evidence>
<dbReference type="Pfam" id="PF01513">
    <property type="entry name" value="NAD_kinase"/>
    <property type="match status" value="1"/>
</dbReference>
<dbReference type="GO" id="GO:0046872">
    <property type="term" value="F:metal ion binding"/>
    <property type="evidence" value="ECO:0007669"/>
    <property type="project" value="UniProtKB-UniRule"/>
</dbReference>
<dbReference type="Pfam" id="PF20143">
    <property type="entry name" value="NAD_kinase_C"/>
    <property type="match status" value="1"/>
</dbReference>
<dbReference type="InterPro" id="IPR017437">
    <property type="entry name" value="ATP-NAD_kinase_PpnK-typ_C"/>
</dbReference>
<evidence type="ECO:0000313" key="7">
    <source>
        <dbReference type="EMBL" id="PAT38405.1"/>
    </source>
</evidence>
<dbReference type="InterPro" id="IPR017438">
    <property type="entry name" value="ATP-NAD_kinase_N"/>
</dbReference>
<evidence type="ECO:0000256" key="3">
    <source>
        <dbReference type="ARBA" id="ARBA00022857"/>
    </source>
</evidence>
<dbReference type="GO" id="GO:0006741">
    <property type="term" value="P:NADP+ biosynthetic process"/>
    <property type="evidence" value="ECO:0007669"/>
    <property type="project" value="UniProtKB-UniRule"/>
</dbReference>
<keyword evidence="6" id="KW-0547">Nucleotide-binding</keyword>
<keyword evidence="2 6" id="KW-0418">Kinase</keyword>
<dbReference type="PANTHER" id="PTHR20275">
    <property type="entry name" value="NAD KINASE"/>
    <property type="match status" value="1"/>
</dbReference>
<dbReference type="EC" id="2.7.1.23" evidence="6"/>
<dbReference type="PANTHER" id="PTHR20275:SF0">
    <property type="entry name" value="NAD KINASE"/>
    <property type="match status" value="1"/>
</dbReference>
<comment type="function">
    <text evidence="6">Involved in the regulation of the intracellular balance of NAD and NADP, and is a key enzyme in the biosynthesis of NADP. Catalyzes specifically the phosphorylation on 2'-hydroxyl of the adenosine moiety of NAD to yield NADP.</text>
</comment>
<dbReference type="Gene3D" id="3.40.50.10330">
    <property type="entry name" value="Probable inorganic polyphosphate/atp-NAD kinase, domain 1"/>
    <property type="match status" value="1"/>
</dbReference>
<organism evidence="7 8">
    <name type="scientific">Vandammella animalimorsus</name>
    <dbReference type="NCBI Taxonomy" id="2029117"/>
    <lineage>
        <taxon>Bacteria</taxon>
        <taxon>Pseudomonadati</taxon>
        <taxon>Pseudomonadota</taxon>
        <taxon>Betaproteobacteria</taxon>
        <taxon>Burkholderiales</taxon>
        <taxon>Comamonadaceae</taxon>
        <taxon>Vandammella</taxon>
    </lineage>
</organism>
<dbReference type="InterPro" id="IPR002504">
    <property type="entry name" value="NADK"/>
</dbReference>
<comment type="catalytic activity">
    <reaction evidence="5 6">
        <text>NAD(+) + ATP = ADP + NADP(+) + H(+)</text>
        <dbReference type="Rhea" id="RHEA:18629"/>
        <dbReference type="ChEBI" id="CHEBI:15378"/>
        <dbReference type="ChEBI" id="CHEBI:30616"/>
        <dbReference type="ChEBI" id="CHEBI:57540"/>
        <dbReference type="ChEBI" id="CHEBI:58349"/>
        <dbReference type="ChEBI" id="CHEBI:456216"/>
        <dbReference type="EC" id="2.7.1.23"/>
    </reaction>
</comment>
<sequence>MQTRFHKVAVLGKYQITPSRDARHAARTVVEDVVQFLLRYGCDVALEQDSAQHLEIEHYPRLSPAQIGQQCDLCIAIGGDGTMLGIARELAPYGTPLIGINQGRVGFVTDLPLNHYKDQLGPMLHGIYEQDQRALIHAWVERGGMRVFEGDAVNDVVISRGALSGMLELRVEVNGQFVSNQRADGLIIATPTGSTAYSLSVGGPIVHPATSGWVVAPIAPHKLSNRPIVLPGDTEITVKVLAGRDMSAKFDMLTMPDLLVGDRLRVRRSAHSACFLHPKGWSYFAMLRNKLGWNEGGS</sequence>
<comment type="subcellular location">
    <subcellularLocation>
        <location evidence="6">Cytoplasm</location>
    </subcellularLocation>
</comment>
<feature type="binding site" evidence="6">
    <location>
        <position position="184"/>
    </location>
    <ligand>
        <name>NAD(+)</name>
        <dbReference type="ChEBI" id="CHEBI:57540"/>
    </ligand>
</feature>
<keyword evidence="1 6" id="KW-0808">Transferase</keyword>
<comment type="caution">
    <text evidence="7">The sequence shown here is derived from an EMBL/GenBank/DDBJ whole genome shotgun (WGS) entry which is preliminary data.</text>
</comment>
<evidence type="ECO:0000256" key="6">
    <source>
        <dbReference type="HAMAP-Rule" id="MF_00361"/>
    </source>
</evidence>
<keyword evidence="4 6" id="KW-0520">NAD</keyword>
<feature type="binding site" evidence="6">
    <location>
        <begin position="80"/>
        <end position="81"/>
    </location>
    <ligand>
        <name>NAD(+)</name>
        <dbReference type="ChEBI" id="CHEBI:57540"/>
    </ligand>
</feature>
<proteinExistence type="inferred from homology"/>
<keyword evidence="6" id="KW-0067">ATP-binding</keyword>
<feature type="binding site" evidence="6">
    <location>
        <begin position="154"/>
        <end position="155"/>
    </location>
    <ligand>
        <name>NAD(+)</name>
        <dbReference type="ChEBI" id="CHEBI:57540"/>
    </ligand>
</feature>
<dbReference type="RefSeq" id="WP_095538686.1">
    <property type="nucleotide sequence ID" value="NZ_NSJB01000001.1"/>
</dbReference>
<keyword evidence="6" id="KW-0963">Cytoplasm</keyword>
<dbReference type="GO" id="GO:0005524">
    <property type="term" value="F:ATP binding"/>
    <property type="evidence" value="ECO:0007669"/>
    <property type="project" value="UniProtKB-KW"/>
</dbReference>
<dbReference type="HAMAP" id="MF_00361">
    <property type="entry name" value="NAD_kinase"/>
    <property type="match status" value="1"/>
</dbReference>
<comment type="similarity">
    <text evidence="6">Belongs to the NAD kinase family.</text>
</comment>
<name>A0A2A2AIL4_9BURK</name>
<evidence type="ECO:0000256" key="4">
    <source>
        <dbReference type="ARBA" id="ARBA00023027"/>
    </source>
</evidence>
<dbReference type="AlphaFoldDB" id="A0A2A2AIL4"/>
<dbReference type="InterPro" id="IPR016064">
    <property type="entry name" value="NAD/diacylglycerol_kinase_sf"/>
</dbReference>
<dbReference type="SUPFAM" id="SSF111331">
    <property type="entry name" value="NAD kinase/diacylglycerol kinase-like"/>
    <property type="match status" value="1"/>
</dbReference>
<keyword evidence="8" id="KW-1185">Reference proteome</keyword>
<comment type="caution">
    <text evidence="6">Lacks conserved residue(s) required for the propagation of feature annotation.</text>
</comment>
<protein>
    <recommendedName>
        <fullName evidence="6">NAD kinase</fullName>
        <ecNumber evidence="6">2.7.1.23</ecNumber>
    </recommendedName>
    <alternativeName>
        <fullName evidence="6">ATP-dependent NAD kinase</fullName>
    </alternativeName>
</protein>
<dbReference type="GO" id="GO:0003951">
    <property type="term" value="F:NAD+ kinase activity"/>
    <property type="evidence" value="ECO:0007669"/>
    <property type="project" value="UniProtKB-UniRule"/>
</dbReference>
<evidence type="ECO:0000256" key="2">
    <source>
        <dbReference type="ARBA" id="ARBA00022777"/>
    </source>
</evidence>
<keyword evidence="3 6" id="KW-0521">NADP</keyword>
<dbReference type="NCBIfam" id="NF002561">
    <property type="entry name" value="PRK02155.1"/>
    <property type="match status" value="1"/>
</dbReference>
<accession>A0A2A2AIL4</accession>
<dbReference type="GO" id="GO:0051287">
    <property type="term" value="F:NAD binding"/>
    <property type="evidence" value="ECO:0007669"/>
    <property type="project" value="UniProtKB-ARBA"/>
</dbReference>
<evidence type="ECO:0000256" key="1">
    <source>
        <dbReference type="ARBA" id="ARBA00022679"/>
    </source>
</evidence>